<dbReference type="Proteomes" id="UP000199820">
    <property type="component" value="Unassembled WGS sequence"/>
</dbReference>
<proteinExistence type="predicted"/>
<evidence type="ECO:0000313" key="1">
    <source>
        <dbReference type="EMBL" id="SET65712.1"/>
    </source>
</evidence>
<dbReference type="EMBL" id="FOIL01000030">
    <property type="protein sequence ID" value="SET65712.1"/>
    <property type="molecule type" value="Genomic_DNA"/>
</dbReference>
<reference evidence="1 2" key="1">
    <citation type="submission" date="2016-10" db="EMBL/GenBank/DDBJ databases">
        <authorList>
            <person name="de Groot N.N."/>
        </authorList>
    </citation>
    <scope>NUCLEOTIDE SEQUENCE [LARGE SCALE GENOMIC DNA]</scope>
    <source>
        <strain evidence="1 2">KH1P1</strain>
    </source>
</reference>
<dbReference type="RefSeq" id="WP_074649795.1">
    <property type="nucleotide sequence ID" value="NZ_FOIL01000030.1"/>
</dbReference>
<dbReference type="OrthoDB" id="1938559at2"/>
<dbReference type="SUPFAM" id="SSF54523">
    <property type="entry name" value="Pili subunits"/>
    <property type="match status" value="1"/>
</dbReference>
<keyword evidence="2" id="KW-1185">Reference proteome</keyword>
<dbReference type="STRING" id="1526.SAMN02910262_00298"/>
<dbReference type="eggNOG" id="COG4968">
    <property type="taxonomic scope" value="Bacteria"/>
</dbReference>
<dbReference type="InterPro" id="IPR045584">
    <property type="entry name" value="Pilin-like"/>
</dbReference>
<gene>
    <name evidence="1" type="ORF">SAMN04487771_103024</name>
</gene>
<evidence type="ECO:0000313" key="2">
    <source>
        <dbReference type="Proteomes" id="UP000199820"/>
    </source>
</evidence>
<name>A0A1I0G4Y2_9FIRM</name>
<sequence length="1447" mass="154879">MQKRKNRNRWKMGYSLAELLVVVAILIILAGAGGFAFVQHQRKVRLFGLNNSAKEIFLAAQNHLAVAKASGKWKQLVARDKALEEDGGERLSKAMAEPSDFPDDIAWNDDSFRYLTSDDLSYRGSTVARDYTNAILPAFAVDSTIRGNSFVIEYDEETAVVYGVWYTDVMMPDRKHWKKFSDIEDPSSAAYPGLNESRKDENRDKRYQYEKEAGGALLGYYGGAAAESSEGTVEILKTLAVTVDNEDDLVVNIVNPNRSETKMTIRGETSGNEVSRTIQSSDFDAGNLARVTLDNLIISADPDRPSEKHFADLFPGMIPGENLIITVTVTDSTGKEESATVETNSLFASVDDAGDASSPAKIAYIRTARHLQNLSVAFSGVNSASRDQILITEASLQDSFNWNESGHAPALRSIENDDLKLFDGNFYTIKNLEIASDAAGKVGMFAEPPVLTDGLGNPVPMEILRLTLDHVTIDTPGSSSDIGVLVGRVPVNGQVSLQDCKIDTVNFPAATNVENIGGFVGYVSEHASLSMKDCTLSASEDPATATPAAPIRIRTEAGSAGGIVGMIAPHAEATSLENVRILVRQMEINAKGRDSFAGGVIGDGWGESLSLKSVEANATEGFSIVSTVESAGGLAGRIRAKDVTVESSSFLARTEEGCSTDAVYPDMINGARAAGGLIGDCSTDSGTAPKLVMTESFASCYVKSGGTLLSSVNAAAFEQAAGGLVGSMKVSAGSLIDKCYYGGRTADGAFRTNAPYTAGSAADYVQGRWNICAKTSSVHPNVKTLAAGGLIGYLKGPVEIRHSYSTGSVYREKNVTENGSGGLVGIIADGSGAFAVETCYSTGLVYTSDGLNAVGGFAGAQPGTGTFTGDFFLQGVNYNQTLEGAGAGAISGVTKATTGDGSAFFATARAEAKWKDKPYDATLKDAGGNALFPYKTVDQLDGGDTRNEVKYHTGDWTVPEPISVTPSEITGDFGLIYYEWIEGDPNIYFEGYTCERKDPTAGYTLGNMVYHYVSSAGNDESLRGSVFVTEHGKYIKQDGYLLVEKNDLTDLNLASLKVGYAGRNEFNNGATNGYWMQESHLLTDAFVEYTEMESLLSLSGYKVYAYRYTPNYTYQAGQDGTVMEFGNDPNHPFAVFEFLPFFAGEVKGPDETGIYMEKAGTPNGDGTYYHRIRSAHQLNMLAQLDGVKISGSYLTITGGGHTTVKQDLDITFDPAKVSFTMCGSGGTTVPADESIAMPKNGDGSYENQSFLSIANGAVFEADKGPDNKYYTLDHLSKPIFAGAVQGTIQNLHITNATFPYLAEVMYETGVIRGVHITDSSFTSILSTSMQGRIEDLHIANSTGSYLVNTIYYGGAIDGLHISNSNISNLVGTSQGTVRDVHITGSTLAQLIQSNPGVLTVIRIANSTLDYLVKTINYGGIVSDYQFTDTTFQHGLYETNLGQMIENP</sequence>
<accession>A0A1I0G4Y2</accession>
<evidence type="ECO:0008006" key="3">
    <source>
        <dbReference type="Google" id="ProtNLM"/>
    </source>
</evidence>
<dbReference type="Gene3D" id="2.160.20.110">
    <property type="match status" value="2"/>
</dbReference>
<protein>
    <recommendedName>
        <fullName evidence="3">Prepilin-type N-terminal cleavage/methylation domain-containing protein</fullName>
    </recommendedName>
</protein>
<organism evidence="1 2">
    <name type="scientific">[Clostridium] aminophilum</name>
    <dbReference type="NCBI Taxonomy" id="1526"/>
    <lineage>
        <taxon>Bacteria</taxon>
        <taxon>Bacillati</taxon>
        <taxon>Bacillota</taxon>
        <taxon>Clostridia</taxon>
        <taxon>Lachnospirales</taxon>
        <taxon>Lachnospiraceae</taxon>
    </lineage>
</organism>